<reference evidence="1 2" key="1">
    <citation type="submission" date="2013-08" db="EMBL/GenBank/DDBJ databases">
        <title>Genome sequencing of Cellulomonas carbonis T26.</title>
        <authorList>
            <person name="Chen F."/>
            <person name="Li Y."/>
            <person name="Wang G."/>
        </authorList>
    </citation>
    <scope>NUCLEOTIDE SEQUENCE [LARGE SCALE GENOMIC DNA]</scope>
    <source>
        <strain evidence="1 2">T26</strain>
    </source>
</reference>
<evidence type="ECO:0000313" key="1">
    <source>
        <dbReference type="EMBL" id="KGM10626.1"/>
    </source>
</evidence>
<gene>
    <name evidence="1" type="ORF">N868_14375</name>
</gene>
<comment type="caution">
    <text evidence="1">The sequence shown here is derived from an EMBL/GenBank/DDBJ whole genome shotgun (WGS) entry which is preliminary data.</text>
</comment>
<reference evidence="1 2" key="2">
    <citation type="journal article" date="2015" name="Stand. Genomic Sci.">
        <title>Draft genome sequence of Cellulomonas carbonis T26(T) and comparative analysis of six Cellulomonas genomes.</title>
        <authorList>
            <person name="Zhuang W."/>
            <person name="Zhang S."/>
            <person name="Xia X."/>
            <person name="Wang G."/>
        </authorList>
    </citation>
    <scope>NUCLEOTIDE SEQUENCE [LARGE SCALE GENOMIC DNA]</scope>
    <source>
        <strain evidence="1 2">T26</strain>
    </source>
</reference>
<dbReference type="Proteomes" id="UP000029839">
    <property type="component" value="Unassembled WGS sequence"/>
</dbReference>
<keyword evidence="2" id="KW-1185">Reference proteome</keyword>
<sequence>METAMDDRVGRDPETRDFTQLPERVEIADTVATQVVGPPADPAMGRDPDMEFLLRNADD</sequence>
<organism evidence="1 2">
    <name type="scientific">Cellulomonas carbonis T26</name>
    <dbReference type="NCBI Taxonomy" id="947969"/>
    <lineage>
        <taxon>Bacteria</taxon>
        <taxon>Bacillati</taxon>
        <taxon>Actinomycetota</taxon>
        <taxon>Actinomycetes</taxon>
        <taxon>Micrococcales</taxon>
        <taxon>Cellulomonadaceae</taxon>
        <taxon>Cellulomonas</taxon>
    </lineage>
</organism>
<accession>A0A0A0BRM7</accession>
<name>A0A0A0BRM7_9CELL</name>
<dbReference type="EMBL" id="AXCY01000044">
    <property type="protein sequence ID" value="KGM10626.1"/>
    <property type="molecule type" value="Genomic_DNA"/>
</dbReference>
<proteinExistence type="predicted"/>
<dbReference type="AlphaFoldDB" id="A0A0A0BRM7"/>
<evidence type="ECO:0000313" key="2">
    <source>
        <dbReference type="Proteomes" id="UP000029839"/>
    </source>
</evidence>
<protein>
    <submittedName>
        <fullName evidence="1">Heme biosynthesis protein HemY</fullName>
    </submittedName>
</protein>